<evidence type="ECO:0000259" key="4">
    <source>
        <dbReference type="PROSITE" id="PS50995"/>
    </source>
</evidence>
<dbReference type="RefSeq" id="WP_176313323.1">
    <property type="nucleotide sequence ID" value="NZ_JAKNAT010000007.1"/>
</dbReference>
<dbReference type="EMBL" id="JAKNAX010000034">
    <property type="protein sequence ID" value="MDE1347287.1"/>
    <property type="molecule type" value="Genomic_DNA"/>
</dbReference>
<evidence type="ECO:0000313" key="5">
    <source>
        <dbReference type="EMBL" id="MDE1347287.1"/>
    </source>
</evidence>
<evidence type="ECO:0000313" key="6">
    <source>
        <dbReference type="Proteomes" id="UP001140978"/>
    </source>
</evidence>
<dbReference type="InterPro" id="IPR036388">
    <property type="entry name" value="WH-like_DNA-bd_sf"/>
</dbReference>
<dbReference type="GO" id="GO:0003700">
    <property type="term" value="F:DNA-binding transcription factor activity"/>
    <property type="evidence" value="ECO:0007669"/>
    <property type="project" value="InterPro"/>
</dbReference>
<keyword evidence="3" id="KW-0804">Transcription</keyword>
<dbReference type="PRINTS" id="PR00598">
    <property type="entry name" value="HTHMARR"/>
</dbReference>
<evidence type="ECO:0000256" key="2">
    <source>
        <dbReference type="ARBA" id="ARBA00023125"/>
    </source>
</evidence>
<gene>
    <name evidence="5" type="ORF">L9X51_12690</name>
</gene>
<sequence length="144" mass="16495">MDKNIEMRDAVWQLMRTFKYSMKHAVKTGKLEISPVHVRILHTIELIDNCTANDVSMELQVDKAQIARIVKELLDQEWIVRAPHPTDGRSRILQLTSSGKTLIEKVHKIEGEVFQVMTQCVSAEEAAVFMNVVKKMSKSLMMTK</sequence>
<keyword evidence="2" id="KW-0238">DNA-binding</keyword>
<organism evidence="5 6">
    <name type="scientific">Vibrio aestuarianus</name>
    <dbReference type="NCBI Taxonomy" id="28171"/>
    <lineage>
        <taxon>Bacteria</taxon>
        <taxon>Pseudomonadati</taxon>
        <taxon>Pseudomonadota</taxon>
        <taxon>Gammaproteobacteria</taxon>
        <taxon>Vibrionales</taxon>
        <taxon>Vibrionaceae</taxon>
        <taxon>Vibrio</taxon>
    </lineage>
</organism>
<dbReference type="AlphaFoldDB" id="A0A9X4FF26"/>
<feature type="domain" description="HTH marR-type" evidence="4">
    <location>
        <begin position="4"/>
        <end position="138"/>
    </location>
</feature>
<name>A0A9X4FF26_9VIBR</name>
<proteinExistence type="predicted"/>
<dbReference type="PANTHER" id="PTHR42756">
    <property type="entry name" value="TRANSCRIPTIONAL REGULATOR, MARR"/>
    <property type="match status" value="1"/>
</dbReference>
<reference evidence="5" key="1">
    <citation type="submission" date="2022-02" db="EMBL/GenBank/DDBJ databases">
        <title>Emergence and expansion in Europe of a Vibrio aestuarianus clonal complex pathogenic for oysters.</title>
        <authorList>
            <person name="Mesnil A."/>
            <person name="Travers M.-A."/>
        </authorList>
    </citation>
    <scope>NUCLEOTIDE SEQUENCE</scope>
    <source>
        <strain evidence="5">19_064_15T1</strain>
    </source>
</reference>
<keyword evidence="1" id="KW-0805">Transcription regulation</keyword>
<dbReference type="PROSITE" id="PS50995">
    <property type="entry name" value="HTH_MARR_2"/>
    <property type="match status" value="1"/>
</dbReference>
<comment type="caution">
    <text evidence="5">The sequence shown here is derived from an EMBL/GenBank/DDBJ whole genome shotgun (WGS) entry which is preliminary data.</text>
</comment>
<dbReference type="InterPro" id="IPR023187">
    <property type="entry name" value="Tscrpt_reg_MarR-type_CS"/>
</dbReference>
<dbReference type="Pfam" id="PF12802">
    <property type="entry name" value="MarR_2"/>
    <property type="match status" value="1"/>
</dbReference>
<dbReference type="SMART" id="SM00347">
    <property type="entry name" value="HTH_MARR"/>
    <property type="match status" value="1"/>
</dbReference>
<dbReference type="Gene3D" id="1.10.10.10">
    <property type="entry name" value="Winged helix-like DNA-binding domain superfamily/Winged helix DNA-binding domain"/>
    <property type="match status" value="1"/>
</dbReference>
<evidence type="ECO:0000256" key="1">
    <source>
        <dbReference type="ARBA" id="ARBA00023015"/>
    </source>
</evidence>
<dbReference type="Proteomes" id="UP001140978">
    <property type="component" value="Unassembled WGS sequence"/>
</dbReference>
<dbReference type="InterPro" id="IPR036390">
    <property type="entry name" value="WH_DNA-bd_sf"/>
</dbReference>
<dbReference type="InterPro" id="IPR000835">
    <property type="entry name" value="HTH_MarR-typ"/>
</dbReference>
<protein>
    <submittedName>
        <fullName evidence="5">MarR family transcriptional regulator</fullName>
    </submittedName>
</protein>
<evidence type="ECO:0000256" key="3">
    <source>
        <dbReference type="ARBA" id="ARBA00023163"/>
    </source>
</evidence>
<dbReference type="GO" id="GO:0003677">
    <property type="term" value="F:DNA binding"/>
    <property type="evidence" value="ECO:0007669"/>
    <property type="project" value="UniProtKB-KW"/>
</dbReference>
<dbReference type="SUPFAM" id="SSF46785">
    <property type="entry name" value="Winged helix' DNA-binding domain"/>
    <property type="match status" value="1"/>
</dbReference>
<accession>A0A9X4FF26</accession>
<dbReference type="PANTHER" id="PTHR42756:SF1">
    <property type="entry name" value="TRANSCRIPTIONAL REPRESSOR OF EMRAB OPERON"/>
    <property type="match status" value="1"/>
</dbReference>
<dbReference type="PROSITE" id="PS01117">
    <property type="entry name" value="HTH_MARR_1"/>
    <property type="match status" value="1"/>
</dbReference>